<evidence type="ECO:0000256" key="1">
    <source>
        <dbReference type="SAM" id="MobiDB-lite"/>
    </source>
</evidence>
<protein>
    <submittedName>
        <fullName evidence="2">Uncharacterized protein</fullName>
    </submittedName>
</protein>
<proteinExistence type="predicted"/>
<accession>A0ABR2N4U1</accession>
<feature type="region of interest" description="Disordered" evidence="1">
    <location>
        <begin position="222"/>
        <end position="280"/>
    </location>
</feature>
<name>A0ABR2N4U1_9ASPA</name>
<dbReference type="PANTHER" id="PTHR31722">
    <property type="entry name" value="OS06G0675200 PROTEIN"/>
    <property type="match status" value="1"/>
</dbReference>
<gene>
    <name evidence="2" type="ORF">KSP40_PGU014933</name>
</gene>
<dbReference type="EMBL" id="JBBWWR010000001">
    <property type="protein sequence ID" value="KAK8971150.1"/>
    <property type="molecule type" value="Genomic_DNA"/>
</dbReference>
<comment type="caution">
    <text evidence="2">The sequence shown here is derived from an EMBL/GenBank/DDBJ whole genome shotgun (WGS) entry which is preliminary data.</text>
</comment>
<feature type="compositionally biased region" description="Low complexity" evidence="1">
    <location>
        <begin position="260"/>
        <end position="271"/>
    </location>
</feature>
<reference evidence="2 3" key="1">
    <citation type="journal article" date="2022" name="Nat. Plants">
        <title>Genomes of leafy and leafless Platanthera orchids illuminate the evolution of mycoheterotrophy.</title>
        <authorList>
            <person name="Li M.H."/>
            <person name="Liu K.W."/>
            <person name="Li Z."/>
            <person name="Lu H.C."/>
            <person name="Ye Q.L."/>
            <person name="Zhang D."/>
            <person name="Wang J.Y."/>
            <person name="Li Y.F."/>
            <person name="Zhong Z.M."/>
            <person name="Liu X."/>
            <person name="Yu X."/>
            <person name="Liu D.K."/>
            <person name="Tu X.D."/>
            <person name="Liu B."/>
            <person name="Hao Y."/>
            <person name="Liao X.Y."/>
            <person name="Jiang Y.T."/>
            <person name="Sun W.H."/>
            <person name="Chen J."/>
            <person name="Chen Y.Q."/>
            <person name="Ai Y."/>
            <person name="Zhai J.W."/>
            <person name="Wu S.S."/>
            <person name="Zhou Z."/>
            <person name="Hsiao Y.Y."/>
            <person name="Wu W.L."/>
            <person name="Chen Y.Y."/>
            <person name="Lin Y.F."/>
            <person name="Hsu J.L."/>
            <person name="Li C.Y."/>
            <person name="Wang Z.W."/>
            <person name="Zhao X."/>
            <person name="Zhong W.Y."/>
            <person name="Ma X.K."/>
            <person name="Ma L."/>
            <person name="Huang J."/>
            <person name="Chen G.Z."/>
            <person name="Huang M.Z."/>
            <person name="Huang L."/>
            <person name="Peng D.H."/>
            <person name="Luo Y.B."/>
            <person name="Zou S.Q."/>
            <person name="Chen S.P."/>
            <person name="Lan S."/>
            <person name="Tsai W.C."/>
            <person name="Van de Peer Y."/>
            <person name="Liu Z.J."/>
        </authorList>
    </citation>
    <scope>NUCLEOTIDE SEQUENCE [LARGE SCALE GENOMIC DNA]</scope>
    <source>
        <strain evidence="2">Lor288</strain>
    </source>
</reference>
<evidence type="ECO:0000313" key="2">
    <source>
        <dbReference type="EMBL" id="KAK8971150.1"/>
    </source>
</evidence>
<keyword evidence="3" id="KW-1185">Reference proteome</keyword>
<dbReference type="PANTHER" id="PTHR31722:SF0">
    <property type="entry name" value="OS06G0675200 PROTEIN"/>
    <property type="match status" value="1"/>
</dbReference>
<dbReference type="Proteomes" id="UP001412067">
    <property type="component" value="Unassembled WGS sequence"/>
</dbReference>
<evidence type="ECO:0000313" key="3">
    <source>
        <dbReference type="Proteomes" id="UP001412067"/>
    </source>
</evidence>
<sequence>MNTQDNRENRGARPAGRAKTLVKVYTGKKPHGSFDYFRPSSSPGHFVSNRVYAAIRIRPDPCPIRRESWCAPAAGGGGMMVSAFINNVGILPESLLDRPPYPSHGWPLSPRISFSRDLTVEDRRNGGEKLDQDDSLMDFVDFEFRLSDPVAMLSADELFSNGKLVPLQLAPIRPAAEPPVEIKSPASIHCLHKEEICGSDRYVLSPKAPKCSSRWKEMLGLKKGQNREATEGVMKATDPAISKLLSDTKPPKHSVRRNPRFSSNDSNPSSPLLRDSDSESASISSARFSLSSSSSSGADHEDTPRLSLDLDRINLAHPPLPPRHTVGKAKHPVARRSLELYAGEGHSAWRAGRHQMHQSAETGELPPPLGATVDSPRLNASGKVIFQGLGRSSSSPSFINAGTRPRPAGVQRSYSGNVRVKPVLNVPVCNLRAKSVSGFGFGQLFVPQKREIKESSCAVKNSSNCSSNGAVTKS</sequence>
<organism evidence="2 3">
    <name type="scientific">Platanthera guangdongensis</name>
    <dbReference type="NCBI Taxonomy" id="2320717"/>
    <lineage>
        <taxon>Eukaryota</taxon>
        <taxon>Viridiplantae</taxon>
        <taxon>Streptophyta</taxon>
        <taxon>Embryophyta</taxon>
        <taxon>Tracheophyta</taxon>
        <taxon>Spermatophyta</taxon>
        <taxon>Magnoliopsida</taxon>
        <taxon>Liliopsida</taxon>
        <taxon>Asparagales</taxon>
        <taxon>Orchidaceae</taxon>
        <taxon>Orchidoideae</taxon>
        <taxon>Orchideae</taxon>
        <taxon>Orchidinae</taxon>
        <taxon>Platanthera</taxon>
    </lineage>
</organism>